<accession>A0ACC1QEE5</accession>
<evidence type="ECO:0000313" key="1">
    <source>
        <dbReference type="EMBL" id="KAJ3472350.1"/>
    </source>
</evidence>
<dbReference type="EMBL" id="JANAKD010003214">
    <property type="protein sequence ID" value="KAJ3472350.1"/>
    <property type="molecule type" value="Genomic_DNA"/>
</dbReference>
<gene>
    <name evidence="1" type="ORF">NLG97_g11062</name>
</gene>
<dbReference type="Proteomes" id="UP001148737">
    <property type="component" value="Unassembled WGS sequence"/>
</dbReference>
<sequence>MGLEWVADNIAYFGGDPERVTLWGQSAGSISVFDQMALYNGDADYRGKPLFRGAIMNSGSVIATEPVDSKRAQDIFNRVAEAANCTHTTTSTLDCLRSVSFETFYRAANSAPRILDYSALALSYLPRSDGNLLTDSPEVLADTGRYYAVPAILTDQEDEGTLFAFAQSDINSTSRLIDYLDHTFFDRATVEQVTGLVATYPEDSAAGSPFRTDQRNEWYQDEYGKGKGFKRVAAILGDIVFTLARRLALDGMARAHPNVPLWSSIGSITHGLAPYYGTPHGADVNMLFNGVGIPAQSTRTYYLNFLYNLDPNVGNTRYRDWPEWTPEPKDLLWTTLSGNYLIKDDFRNASYRYIKDNTKFLYF</sequence>
<comment type="caution">
    <text evidence="1">The sequence shown here is derived from an EMBL/GenBank/DDBJ whole genome shotgun (WGS) entry which is preliminary data.</text>
</comment>
<reference evidence="1" key="1">
    <citation type="submission" date="2022-07" db="EMBL/GenBank/DDBJ databases">
        <title>Genome Sequence of Lecanicillium saksenae.</title>
        <authorList>
            <person name="Buettner E."/>
        </authorList>
    </citation>
    <scope>NUCLEOTIDE SEQUENCE</scope>
    <source>
        <strain evidence="1">VT-O1</strain>
    </source>
</reference>
<evidence type="ECO:0000313" key="2">
    <source>
        <dbReference type="Proteomes" id="UP001148737"/>
    </source>
</evidence>
<proteinExistence type="predicted"/>
<protein>
    <submittedName>
        <fullName evidence="1">Uncharacterized protein</fullName>
    </submittedName>
</protein>
<keyword evidence="2" id="KW-1185">Reference proteome</keyword>
<name>A0ACC1QEE5_9HYPO</name>
<organism evidence="1 2">
    <name type="scientific">Lecanicillium saksenae</name>
    <dbReference type="NCBI Taxonomy" id="468837"/>
    <lineage>
        <taxon>Eukaryota</taxon>
        <taxon>Fungi</taxon>
        <taxon>Dikarya</taxon>
        <taxon>Ascomycota</taxon>
        <taxon>Pezizomycotina</taxon>
        <taxon>Sordariomycetes</taxon>
        <taxon>Hypocreomycetidae</taxon>
        <taxon>Hypocreales</taxon>
        <taxon>Cordycipitaceae</taxon>
        <taxon>Lecanicillium</taxon>
    </lineage>
</organism>